<dbReference type="OrthoDB" id="427096at2759"/>
<comment type="pathway">
    <text evidence="2">Protein modification; protein glycosylation.</text>
</comment>
<dbReference type="EMBL" id="GL732540">
    <property type="protein sequence ID" value="EFX82062.1"/>
    <property type="molecule type" value="Genomic_DNA"/>
</dbReference>
<keyword evidence="7" id="KW-0812">Transmembrane</keyword>
<evidence type="ECO:0000256" key="1">
    <source>
        <dbReference type="ARBA" id="ARBA00004323"/>
    </source>
</evidence>
<dbReference type="HOGENOM" id="CLU_032075_3_2_1"/>
<dbReference type="KEGG" id="dpx:DAPPUDRAFT_316587"/>
<dbReference type="eggNOG" id="KOG2619">
    <property type="taxonomic scope" value="Eukaryota"/>
</dbReference>
<dbReference type="FunFam" id="3.40.50.11660:FF:000009">
    <property type="entry name" value="Uncharacterized protein"/>
    <property type="match status" value="1"/>
</dbReference>
<name>E9GDD6_DAPPU</name>
<accession>E9GDD6</accession>
<evidence type="ECO:0000256" key="3">
    <source>
        <dbReference type="ARBA" id="ARBA00008919"/>
    </source>
</evidence>
<dbReference type="PANTHER" id="PTHR48438">
    <property type="entry name" value="ALPHA-(1,3)-FUCOSYLTRANSFERASE C-RELATED"/>
    <property type="match status" value="1"/>
</dbReference>
<reference evidence="9 10" key="1">
    <citation type="journal article" date="2011" name="Science">
        <title>The ecoresponsive genome of Daphnia pulex.</title>
        <authorList>
            <person name="Colbourne J.K."/>
            <person name="Pfrender M.E."/>
            <person name="Gilbert D."/>
            <person name="Thomas W.K."/>
            <person name="Tucker A."/>
            <person name="Oakley T.H."/>
            <person name="Tokishita S."/>
            <person name="Aerts A."/>
            <person name="Arnold G.J."/>
            <person name="Basu M.K."/>
            <person name="Bauer D.J."/>
            <person name="Caceres C.E."/>
            <person name="Carmel L."/>
            <person name="Casola C."/>
            <person name="Choi J.H."/>
            <person name="Detter J.C."/>
            <person name="Dong Q."/>
            <person name="Dusheyko S."/>
            <person name="Eads B.D."/>
            <person name="Frohlich T."/>
            <person name="Geiler-Samerotte K.A."/>
            <person name="Gerlach D."/>
            <person name="Hatcher P."/>
            <person name="Jogdeo S."/>
            <person name="Krijgsveld J."/>
            <person name="Kriventseva E.V."/>
            <person name="Kultz D."/>
            <person name="Laforsch C."/>
            <person name="Lindquist E."/>
            <person name="Lopez J."/>
            <person name="Manak J.R."/>
            <person name="Muller J."/>
            <person name="Pangilinan J."/>
            <person name="Patwardhan R.P."/>
            <person name="Pitluck S."/>
            <person name="Pritham E.J."/>
            <person name="Rechtsteiner A."/>
            <person name="Rho M."/>
            <person name="Rogozin I.B."/>
            <person name="Sakarya O."/>
            <person name="Salamov A."/>
            <person name="Schaack S."/>
            <person name="Shapiro H."/>
            <person name="Shiga Y."/>
            <person name="Skalitzky C."/>
            <person name="Smith Z."/>
            <person name="Souvorov A."/>
            <person name="Sung W."/>
            <person name="Tang Z."/>
            <person name="Tsuchiya D."/>
            <person name="Tu H."/>
            <person name="Vos H."/>
            <person name="Wang M."/>
            <person name="Wolf Y.I."/>
            <person name="Yamagata H."/>
            <person name="Yamada T."/>
            <person name="Ye Y."/>
            <person name="Shaw J.R."/>
            <person name="Andrews J."/>
            <person name="Crease T.J."/>
            <person name="Tang H."/>
            <person name="Lucas S.M."/>
            <person name="Robertson H.M."/>
            <person name="Bork P."/>
            <person name="Koonin E.V."/>
            <person name="Zdobnov E.M."/>
            <person name="Grigoriev I.V."/>
            <person name="Lynch M."/>
            <person name="Boore J.L."/>
        </authorList>
    </citation>
    <scope>NUCLEOTIDE SEQUENCE [LARGE SCALE GENOMIC DNA]</scope>
</reference>
<dbReference type="InterPro" id="IPR001503">
    <property type="entry name" value="Glyco_trans_10"/>
</dbReference>
<dbReference type="EC" id="2.4.1.-" evidence="7"/>
<feature type="domain" description="Fucosyltransferase C-terminal" evidence="8">
    <location>
        <begin position="57"/>
        <end position="227"/>
    </location>
</feature>
<evidence type="ECO:0000256" key="2">
    <source>
        <dbReference type="ARBA" id="ARBA00004922"/>
    </source>
</evidence>
<comment type="similarity">
    <text evidence="3 7">Belongs to the glycosyltransferase 10 family.</text>
</comment>
<gene>
    <name evidence="9" type="ORF">DAPPUDRAFT_316587</name>
</gene>
<dbReference type="Pfam" id="PF00852">
    <property type="entry name" value="Glyco_transf_10"/>
    <property type="match status" value="1"/>
</dbReference>
<organism evidence="9 10">
    <name type="scientific">Daphnia pulex</name>
    <name type="common">Water flea</name>
    <dbReference type="NCBI Taxonomy" id="6669"/>
    <lineage>
        <taxon>Eukaryota</taxon>
        <taxon>Metazoa</taxon>
        <taxon>Ecdysozoa</taxon>
        <taxon>Arthropoda</taxon>
        <taxon>Crustacea</taxon>
        <taxon>Branchiopoda</taxon>
        <taxon>Diplostraca</taxon>
        <taxon>Cladocera</taxon>
        <taxon>Anomopoda</taxon>
        <taxon>Daphniidae</taxon>
        <taxon>Daphnia</taxon>
    </lineage>
</organism>
<dbReference type="InterPro" id="IPR055270">
    <property type="entry name" value="Glyco_tran_10_C"/>
</dbReference>
<dbReference type="InParanoid" id="E9GDD6"/>
<evidence type="ECO:0000256" key="6">
    <source>
        <dbReference type="ARBA" id="ARBA00023034"/>
    </source>
</evidence>
<keyword evidence="10" id="KW-1185">Reference proteome</keyword>
<keyword evidence="5 7" id="KW-0808">Transferase</keyword>
<keyword evidence="7" id="KW-0472">Membrane</keyword>
<proteinExistence type="inferred from homology"/>
<dbReference type="Proteomes" id="UP000000305">
    <property type="component" value="Unassembled WGS sequence"/>
</dbReference>
<dbReference type="SUPFAM" id="SSF53756">
    <property type="entry name" value="UDP-Glycosyltransferase/glycogen phosphorylase"/>
    <property type="match status" value="1"/>
</dbReference>
<dbReference type="InterPro" id="IPR038577">
    <property type="entry name" value="GT10-like_C_sf"/>
</dbReference>
<keyword evidence="4 7" id="KW-0328">Glycosyltransferase</keyword>
<dbReference type="STRING" id="6669.E9GDD6"/>
<keyword evidence="6 7" id="KW-0333">Golgi apparatus</keyword>
<dbReference type="PANTHER" id="PTHR48438:SF1">
    <property type="entry name" value="ALPHA-(1,3)-FUCOSYLTRANSFERASE C-RELATED"/>
    <property type="match status" value="1"/>
</dbReference>
<dbReference type="GO" id="GO:0000139">
    <property type="term" value="C:Golgi membrane"/>
    <property type="evidence" value="ECO:0007669"/>
    <property type="project" value="UniProtKB-SubCell"/>
</dbReference>
<evidence type="ECO:0000256" key="5">
    <source>
        <dbReference type="ARBA" id="ARBA00022679"/>
    </source>
</evidence>
<dbReference type="PhylomeDB" id="E9GDD6"/>
<dbReference type="UniPathway" id="UPA00378"/>
<evidence type="ECO:0000313" key="9">
    <source>
        <dbReference type="EMBL" id="EFX82062.1"/>
    </source>
</evidence>
<dbReference type="GO" id="GO:0032580">
    <property type="term" value="C:Golgi cisterna membrane"/>
    <property type="evidence" value="ECO:0007669"/>
    <property type="project" value="UniProtKB-SubCell"/>
</dbReference>
<evidence type="ECO:0000313" key="10">
    <source>
        <dbReference type="Proteomes" id="UP000000305"/>
    </source>
</evidence>
<dbReference type="GO" id="GO:0008417">
    <property type="term" value="F:fucosyltransferase activity"/>
    <property type="evidence" value="ECO:0007669"/>
    <property type="project" value="InterPro"/>
</dbReference>
<dbReference type="Gene3D" id="3.40.50.11660">
    <property type="entry name" value="Glycosyl transferase family 10, C-terminal domain"/>
    <property type="match status" value="1"/>
</dbReference>
<evidence type="ECO:0000256" key="4">
    <source>
        <dbReference type="ARBA" id="ARBA00022676"/>
    </source>
</evidence>
<dbReference type="AlphaFoldDB" id="E9GDD6"/>
<protein>
    <recommendedName>
        <fullName evidence="7">Fucosyltransferase</fullName>
        <ecNumber evidence="7">2.4.1.-</ecNumber>
    </recommendedName>
</protein>
<dbReference type="OMA" id="FNWTITH"/>
<comment type="subcellular location">
    <subcellularLocation>
        <location evidence="1">Golgi apparatus membrane</location>
        <topology evidence="1">Single-pass type II membrane protein</topology>
    </subcellularLocation>
    <subcellularLocation>
        <location evidence="7">Golgi apparatus</location>
        <location evidence="7">Golgi stack membrane</location>
        <topology evidence="7">Single-pass type II membrane protein</topology>
    </subcellularLocation>
</comment>
<evidence type="ECO:0000259" key="8">
    <source>
        <dbReference type="Pfam" id="PF00852"/>
    </source>
</evidence>
<evidence type="ECO:0000256" key="7">
    <source>
        <dbReference type="RuleBase" id="RU003832"/>
    </source>
</evidence>
<sequence length="238" mass="28045">MTRLANFFNWTMTYRINSDIQLLYGRIIAKENAPRTPEEISNLREKARVSPPSDAVRNKTKSVAWMVSHCKTHGQREKYVEELSKYIDVDIFGKCGHLTCTKNPLHISDPQCYNMIESTYKFYLSFENAIFPDYVTEKFFKIMGHHIVPVVYGGADYTQHAPPHSYIDARKFKPEELAAYLKLLDANDTLYNEYFWWKDYYDVEYSIEGTTRHGFCDMCQKLHELKDVDYQSYKRSGF</sequence>